<reference evidence="1 2" key="1">
    <citation type="submission" date="2019-02" db="EMBL/GenBank/DDBJ databases">
        <title>Deep-cultivation of Planctomycetes and their phenomic and genomic characterization uncovers novel biology.</title>
        <authorList>
            <person name="Wiegand S."/>
            <person name="Jogler M."/>
            <person name="Boedeker C."/>
            <person name="Pinto D."/>
            <person name="Vollmers J."/>
            <person name="Rivas-Marin E."/>
            <person name="Kohn T."/>
            <person name="Peeters S.H."/>
            <person name="Heuer A."/>
            <person name="Rast P."/>
            <person name="Oberbeckmann S."/>
            <person name="Bunk B."/>
            <person name="Jeske O."/>
            <person name="Meyerdierks A."/>
            <person name="Storesund J.E."/>
            <person name="Kallscheuer N."/>
            <person name="Luecker S."/>
            <person name="Lage O.M."/>
            <person name="Pohl T."/>
            <person name="Merkel B.J."/>
            <person name="Hornburger P."/>
            <person name="Mueller R.-W."/>
            <person name="Bruemmer F."/>
            <person name="Labrenz M."/>
            <person name="Spormann A.M."/>
            <person name="Op den Camp H."/>
            <person name="Overmann J."/>
            <person name="Amann R."/>
            <person name="Jetten M.S.M."/>
            <person name="Mascher T."/>
            <person name="Medema M.H."/>
            <person name="Devos D.P."/>
            <person name="Kaster A.-K."/>
            <person name="Ovreas L."/>
            <person name="Rohde M."/>
            <person name="Galperin M.Y."/>
            <person name="Jogler C."/>
        </authorList>
    </citation>
    <scope>NUCLEOTIDE SEQUENCE [LARGE SCALE GENOMIC DNA]</scope>
    <source>
        <strain evidence="1 2">Pan241w</strain>
    </source>
</reference>
<dbReference type="EMBL" id="CP036269">
    <property type="protein sequence ID" value="QDT40306.1"/>
    <property type="molecule type" value="Genomic_DNA"/>
</dbReference>
<dbReference type="AlphaFoldDB" id="A0A517R8T4"/>
<dbReference type="KEGG" id="gaz:Pan241w_03620"/>
<dbReference type="Proteomes" id="UP000317171">
    <property type="component" value="Chromosome"/>
</dbReference>
<sequence length="72" mass="8475">MPEFELIPRRSFSANHGSKIWKTPNLWARRTIESVVPEVTKPILHHSVINRMNQEEGTYHPQNLPHEFDIES</sequence>
<evidence type="ECO:0000313" key="1">
    <source>
        <dbReference type="EMBL" id="QDT40306.1"/>
    </source>
</evidence>
<keyword evidence="2" id="KW-1185">Reference proteome</keyword>
<accession>A0A517R8T4</accession>
<name>A0A517R8T4_9PLAN</name>
<protein>
    <submittedName>
        <fullName evidence="1">Uncharacterized protein</fullName>
    </submittedName>
</protein>
<proteinExistence type="predicted"/>
<evidence type="ECO:0000313" key="2">
    <source>
        <dbReference type="Proteomes" id="UP000317171"/>
    </source>
</evidence>
<gene>
    <name evidence="1" type="ORF">Pan241w_03620</name>
</gene>
<organism evidence="1 2">
    <name type="scientific">Gimesia alba</name>
    <dbReference type="NCBI Taxonomy" id="2527973"/>
    <lineage>
        <taxon>Bacteria</taxon>
        <taxon>Pseudomonadati</taxon>
        <taxon>Planctomycetota</taxon>
        <taxon>Planctomycetia</taxon>
        <taxon>Planctomycetales</taxon>
        <taxon>Planctomycetaceae</taxon>
        <taxon>Gimesia</taxon>
    </lineage>
</organism>